<organism evidence="1 2">
    <name type="scientific">Kibdelosporangium banguiense</name>
    <dbReference type="NCBI Taxonomy" id="1365924"/>
    <lineage>
        <taxon>Bacteria</taxon>
        <taxon>Bacillati</taxon>
        <taxon>Actinomycetota</taxon>
        <taxon>Actinomycetes</taxon>
        <taxon>Pseudonocardiales</taxon>
        <taxon>Pseudonocardiaceae</taxon>
        <taxon>Kibdelosporangium</taxon>
    </lineage>
</organism>
<evidence type="ECO:0000313" key="2">
    <source>
        <dbReference type="Proteomes" id="UP001519332"/>
    </source>
</evidence>
<keyword evidence="2" id="KW-1185">Reference proteome</keyword>
<comment type="caution">
    <text evidence="1">The sequence shown here is derived from an EMBL/GenBank/DDBJ whole genome shotgun (WGS) entry which is preliminary data.</text>
</comment>
<protein>
    <recommendedName>
        <fullName evidence="3">DUF1508 domain-containing protein</fullName>
    </recommendedName>
</protein>
<sequence length="72" mass="8288">MSARARCARRLSSLLSTDTSGHYIRVQYDRPTGRYCVHWTGGPTTARMRELAARHADEVPLLDLDDLDWDRK</sequence>
<proteinExistence type="predicted"/>
<evidence type="ECO:0000313" key="1">
    <source>
        <dbReference type="EMBL" id="MBP2331211.1"/>
    </source>
</evidence>
<name>A0ABS4U4T6_9PSEU</name>
<gene>
    <name evidence="1" type="ORF">JOF56_011596</name>
</gene>
<reference evidence="1 2" key="1">
    <citation type="submission" date="2021-03" db="EMBL/GenBank/DDBJ databases">
        <title>Sequencing the genomes of 1000 actinobacteria strains.</title>
        <authorList>
            <person name="Klenk H.-P."/>
        </authorList>
    </citation>
    <scope>NUCLEOTIDE SEQUENCE [LARGE SCALE GENOMIC DNA]</scope>
    <source>
        <strain evidence="1 2">DSM 46670</strain>
    </source>
</reference>
<dbReference type="Proteomes" id="UP001519332">
    <property type="component" value="Unassembled WGS sequence"/>
</dbReference>
<evidence type="ECO:0008006" key="3">
    <source>
        <dbReference type="Google" id="ProtNLM"/>
    </source>
</evidence>
<dbReference type="RefSeq" id="WP_209647828.1">
    <property type="nucleotide sequence ID" value="NZ_JAGINW010000001.1"/>
</dbReference>
<dbReference type="EMBL" id="JAGINW010000001">
    <property type="protein sequence ID" value="MBP2331211.1"/>
    <property type="molecule type" value="Genomic_DNA"/>
</dbReference>
<accession>A0ABS4U4T6</accession>